<gene>
    <name evidence="1" type="ORF">C1H46_036321</name>
</gene>
<name>A0A540KV80_MALBA</name>
<protein>
    <submittedName>
        <fullName evidence="1">Uncharacterized protein</fullName>
    </submittedName>
</protein>
<accession>A0A540KV80</accession>
<dbReference type="Proteomes" id="UP000315295">
    <property type="component" value="Unassembled WGS sequence"/>
</dbReference>
<dbReference type="EMBL" id="VIEB01000926">
    <property type="protein sequence ID" value="TQD78117.1"/>
    <property type="molecule type" value="Genomic_DNA"/>
</dbReference>
<organism evidence="1 2">
    <name type="scientific">Malus baccata</name>
    <name type="common">Siberian crab apple</name>
    <name type="synonym">Pyrus baccata</name>
    <dbReference type="NCBI Taxonomy" id="106549"/>
    <lineage>
        <taxon>Eukaryota</taxon>
        <taxon>Viridiplantae</taxon>
        <taxon>Streptophyta</taxon>
        <taxon>Embryophyta</taxon>
        <taxon>Tracheophyta</taxon>
        <taxon>Spermatophyta</taxon>
        <taxon>Magnoliopsida</taxon>
        <taxon>eudicotyledons</taxon>
        <taxon>Gunneridae</taxon>
        <taxon>Pentapetalae</taxon>
        <taxon>rosids</taxon>
        <taxon>fabids</taxon>
        <taxon>Rosales</taxon>
        <taxon>Rosaceae</taxon>
        <taxon>Amygdaloideae</taxon>
        <taxon>Maleae</taxon>
        <taxon>Malus</taxon>
    </lineage>
</organism>
<dbReference type="AlphaFoldDB" id="A0A540KV80"/>
<evidence type="ECO:0000313" key="2">
    <source>
        <dbReference type="Proteomes" id="UP000315295"/>
    </source>
</evidence>
<reference evidence="1 2" key="1">
    <citation type="journal article" date="2019" name="G3 (Bethesda)">
        <title>Sequencing of a Wild Apple (Malus baccata) Genome Unravels the Differences Between Cultivated and Wild Apple Species Regarding Disease Resistance and Cold Tolerance.</title>
        <authorList>
            <person name="Chen X."/>
        </authorList>
    </citation>
    <scope>NUCLEOTIDE SEQUENCE [LARGE SCALE GENOMIC DNA]</scope>
    <source>
        <strain evidence="2">cv. Shandingzi</strain>
        <tissue evidence="1">Leaves</tissue>
    </source>
</reference>
<keyword evidence="2" id="KW-1185">Reference proteome</keyword>
<proteinExistence type="predicted"/>
<evidence type="ECO:0000313" key="1">
    <source>
        <dbReference type="EMBL" id="TQD78117.1"/>
    </source>
</evidence>
<sequence length="96" mass="11477">MEKQPPQAYEKYDGPEVPLAIGCPIELVDDRDQWEWLYGHFQYEKYLANSINRSKKKLLHRFGSRRFSYRLEERRKSTMVEKGQTVLDEVDSQLPL</sequence>
<comment type="caution">
    <text evidence="1">The sequence shown here is derived from an EMBL/GenBank/DDBJ whole genome shotgun (WGS) entry which is preliminary data.</text>
</comment>